<protein>
    <recommendedName>
        <fullName evidence="4">RAVE complex protein Rav1 C-terminal domain-containing protein</fullName>
    </recommendedName>
</protein>
<dbReference type="InterPro" id="IPR052208">
    <property type="entry name" value="DmX-like/RAVE_component"/>
</dbReference>
<reference evidence="2 3" key="1">
    <citation type="submission" date="2023-10" db="EMBL/GenBank/DDBJ databases">
        <title>Comparative genomics analysis reveals potential genetic determinants of host preference in Cryptosporidium xiaoi.</title>
        <authorList>
            <person name="Xiao L."/>
            <person name="Li J."/>
        </authorList>
    </citation>
    <scope>NUCLEOTIDE SEQUENCE [LARGE SCALE GENOMIC DNA]</scope>
    <source>
        <strain evidence="2 3">52996</strain>
    </source>
</reference>
<gene>
    <name evidence="2" type="ORF">RS030_81443</name>
</gene>
<sequence length="3101" mass="364114">MFSQNKFEKHVHNKWPVLALVKSENGIEKVVIVDFSEGKTLQTILPNNNSFVNNPEFAAKGKSNDLFLRSIFWHDELLILCICYNNGFEIWSLDHDKEYMRLLDEGLEAPSFDFEMREYYEQVCNLTNVGDELFNKRDLFGINEKKRLRFLWEMRYKNLKFSLFKRIEISSNENYKSIILSGNWIDYDKLIFNSVCVDNNNSNIINSGFISIWKTSIEIFSIDVYNEIRSRRYDKSRSKCDFNDTDTNSAKIEIMTNIDTKPILNKEFSFDNDSLNNVMNVLLDASERFIITYKKMDSKLYIWRYEQISYNIEYSKNSDSDNNINNMFSKLFQYQKISLNEKIISVNWKNNTIPTNVKKNGGINDISIFTTISKSESEIYVRIWRESSLDKPCVFFQSIFLRFYDDLKSDHDFISVVWEDEYRNSAFRRSFINNFEHLNSIDDHYYSLLGLKDNNESYYYSSDRFKLYDEDDILDYYYNNVNNSIGENSDKQDYLPNTTACLNSFIPLNMCIHDENVLMNDEKQEKELRIMVTIGSKYYYFKVLQLNVWNDQLHPSISRVYFDQNNNSLPLERFKVLSFWRNNDFYYRNRKRIYEFLIVTQDYDVANYTLDEDNRRWYFTKYIKYNITPDFYFIKNNTHTLDAISDADNNINAKSSKFQFGKSAIELYCMNKILLLTNNCELILVNSNFNIEKKFYSIHAISSNNGTNKKKMHVDENMRDALDNELFLNLYENNTNYDNTVKLIDLRIEDILYISHPISRSYYSFILAKCNSGAKLRIIGLNGLKAVGLIRLELINVYVEPVSTERQINNGEFDNIRQKHEKILSYLFEPNINGSNDSKNSILKYEVSKISKYRKSNYLDDIYICIVKDYETNVSHLIFFKVKLMFKRNTLISVNDNIIIGITVIPPINGRNNQFNLKSDFEIVNMDNIDHQLIFISSEIHSNYCEKNSELNTNQLYINVCELLLCEFEIVGVNLISEIMLNKSDCDKNLRIKILDYNILIYNPNKQVLVCYSLISLNMLTNFDDDSENSVKRLVLNPFQEIGVLNGNSGTNKNRLNNLFLYLDFDGTYKCILTYENTSNTVTIYWNRDICKWEFKCSNVNEHCVDMELINLQKLDLFDTLLFFYNNKLLPDIYNKDKNKSYYEDSNNYSFHKISVLEDFIFSLNDKKQYFSKKLINTIMEHNTCNNSKENNLLPNMNLEPYNIIEKLGYDYIDVGSERGEDHLKISDNNVYRQLHDSLLELLLNNKERNKMSVAEIEEYNIKRYIIKNRYFNSIKPDCILTSEDICWILLCDKDYIIDNMLCDTYGDKAKLIDWNDMRKNGLIYVFPDNNKFQEFIEKWIYKLYQKYIKIVAEKRKELLGSVDCNVNNNCDIDNNEIMNIILVIYTCLDKLNIVSAIFKIIDQKNVFDFLLNYDYDNDELRKQAMRNGYYLIKQRKYYWSICFFILSNSYEEISNVCIKYLNDPQLLMVILKLLINKKSDNVKNYYISIKNILNRQINDIWLLSLENKDPWLSIIALMNYHLLNNVSNTNRESIGICVYNMFINISIPTIFIKICDKRQGILGFYENIKNNGDGELNIEDSICSVFYDDDNVNIVNTNSFDLNYSFIHPEHLMLYNKYIKKKLTNNYYYNTSFKKYSEFKCIIEIICYYIKRCMNPYHYLSWFYYLEENRNVFMNSKYFMYYNTIIKSIIMKKIYKYVYYISVNYYFTDNSIKDNLLTWYKDLIRISSSKSIYGFIKVDNYLTLSSVNDGSYVDMKFKISNIINKLLELVNDGIIIGWENNSAFDLYNLMDVYIELILYYTPSKNDVEARYNILNDIMNLYCLLNNNIKLITNNSKIKQLIKYENIILLIWNRIYLLIIEICDNKDEHNVGVILIKIYIMSLLLQQCLLRIDIGYNNSSNLNEDNNYKIYNLMISISKFIIISNIIIHGLRIIITNSKSVRNKSNNVILLLIILNQYIDNNSSCSSSNFNIKDVVNDKFELSDLEVSSIYIILLTISIKMNQDIVAELNKEQINIKTGNIYNYEYYLSQLISFKRTYIENTKLLLKKYYFNVQFLIWKEYILLFIPMIVCYFKLKLDGDSDHNNNNNSNYILFLNMNEKKIVKNQLFVHLINNIWFNYNINNILLTYILRNQDVISLYNSNSILNIYYNILRESEMNTSGENEDVNVELSDQFSINIIKNENEIKVVPNNCISYFSAENDVNITSSPHLLNVTIYYDKTTASYNNKITRGTYINSFFINDDIYNIDTDMDNGKTNENYSSDGKITIGGDDHNNNNSDADECDELDKKLKNKKKMEANRKYTERISCERVKKNSDIYFSWFIKNNRGSMFDLVYVDYKLLINCTNDSNMPFLVEKGLNNLLLNSKLYYLHPNTFIKKTNISNKNDHNANVGDKILSLTTVSQDSLSSPKPLRNTPGEFNNSDSNLHSSSRHSSYSFISINKDDSEINLYENNILRYNNDVIVNNKRLKLELLLNSILLLKESIKSKRCICDGYCINNNYGNNNNNEYGILSYTSDNRNSSKVGEVDFCLNVRKKIKSIFIRSESCVFNNNENDIEFIQIYTDVPLNFSKIQNQYNVKAIICGEHIQIRKRRIRQIIYPYWCHSFAFNNYNKLNHIGNNLSIPKPIIIKNSNGFGVNNYNHYCNMKNKVIDNITRNTSATSGTVSGTNNNTSIGGDNHSININNTNNNCNIKNHSNILRDNINDTVSNINSSDINSINNKLLIGTINSVNWCPAKINIVLSTSNGYILIYRVNKNMDSHVNCYKYDFHDNNSMEMNDLIDVESVSVSEYIMNNKSASNDELLQKEIKNTLTDSVYDENVNDKLPYFDDCGNNSNCPFIPQIVFQSHKKDCNWSNIIDYSCRYIITHGNGINDCYSSYLGKANNSTILNTGTFNLAEFMGENTPFNFTSNINNTNSSDEKNCFCIWDIWPKDNNKPELLLTLESSLIINTHNWKLPNILIIITLDGILWFISYKYGNRKLLPISFKLPQKNIIDSYHLKTYNNKSNISIMSKLTIISSDGTIMVYNVNSNNNNKLGVYPIIKYSLNQSNYNMSNPLNIINTSFSSSSHLNRIIVNTIFINWNTVLIIDNLHNCKIIKLLPYNI</sequence>
<organism evidence="2 3">
    <name type="scientific">Cryptosporidium xiaoi</name>
    <dbReference type="NCBI Taxonomy" id="659607"/>
    <lineage>
        <taxon>Eukaryota</taxon>
        <taxon>Sar</taxon>
        <taxon>Alveolata</taxon>
        <taxon>Apicomplexa</taxon>
        <taxon>Conoidasida</taxon>
        <taxon>Coccidia</taxon>
        <taxon>Eucoccidiorida</taxon>
        <taxon>Eimeriorina</taxon>
        <taxon>Cryptosporidiidae</taxon>
        <taxon>Cryptosporidium</taxon>
    </lineage>
</organism>
<comment type="caution">
    <text evidence="2">The sequence shown here is derived from an EMBL/GenBank/DDBJ whole genome shotgun (WGS) entry which is preliminary data.</text>
</comment>
<accession>A0AAV9XSS7</accession>
<evidence type="ECO:0000313" key="3">
    <source>
        <dbReference type="Proteomes" id="UP001311799"/>
    </source>
</evidence>
<keyword evidence="3" id="KW-1185">Reference proteome</keyword>
<feature type="compositionally biased region" description="Low complexity" evidence="1">
    <location>
        <begin position="2418"/>
        <end position="2430"/>
    </location>
</feature>
<dbReference type="PANTHER" id="PTHR13950">
    <property type="entry name" value="RABCONNECTIN-RELATED"/>
    <property type="match status" value="1"/>
</dbReference>
<feature type="region of interest" description="Disordered" evidence="1">
    <location>
        <begin position="2403"/>
        <end position="2430"/>
    </location>
</feature>
<proteinExistence type="predicted"/>
<evidence type="ECO:0000313" key="2">
    <source>
        <dbReference type="EMBL" id="KAK6587639.1"/>
    </source>
</evidence>
<dbReference type="EMBL" id="JAWDEY010000036">
    <property type="protein sequence ID" value="KAK6587639.1"/>
    <property type="molecule type" value="Genomic_DNA"/>
</dbReference>
<name>A0AAV9XSS7_9CRYT</name>
<evidence type="ECO:0008006" key="4">
    <source>
        <dbReference type="Google" id="ProtNLM"/>
    </source>
</evidence>
<dbReference type="Proteomes" id="UP001311799">
    <property type="component" value="Unassembled WGS sequence"/>
</dbReference>
<dbReference type="GO" id="GO:0043291">
    <property type="term" value="C:RAVE complex"/>
    <property type="evidence" value="ECO:0007669"/>
    <property type="project" value="TreeGrafter"/>
</dbReference>
<dbReference type="PANTHER" id="PTHR13950:SF9">
    <property type="entry name" value="RABCONNECTIN-3A"/>
    <property type="match status" value="1"/>
</dbReference>
<evidence type="ECO:0000256" key="1">
    <source>
        <dbReference type="SAM" id="MobiDB-lite"/>
    </source>
</evidence>
<dbReference type="GO" id="GO:0007035">
    <property type="term" value="P:vacuolar acidification"/>
    <property type="evidence" value="ECO:0007669"/>
    <property type="project" value="TreeGrafter"/>
</dbReference>